<sequence>MLHGTLPPELSDRPNLYLENARISQFGSHGLNRYTMSSKAISQHAATGHSTLVQPSLTFHQPGESPWYIYSELGEIKRHLSAQNAPPGDAIGPGTSIHFTGQVRLSRGRNNQTLMELQGESLTIFPELKRVESNEPVIIETSSSNARAASFECDLEHNFLQLRSSTDQRVHLVILPKTRI</sequence>
<dbReference type="InterPro" id="IPR052363">
    <property type="entry name" value="LPS_export_LptC"/>
</dbReference>
<dbReference type="GO" id="GO:0015920">
    <property type="term" value="P:lipopolysaccharide transport"/>
    <property type="evidence" value="ECO:0007669"/>
    <property type="project" value="TreeGrafter"/>
</dbReference>
<dbReference type="GO" id="GO:0030288">
    <property type="term" value="C:outer membrane-bounded periplasmic space"/>
    <property type="evidence" value="ECO:0007669"/>
    <property type="project" value="TreeGrafter"/>
</dbReference>
<evidence type="ECO:0000313" key="1">
    <source>
        <dbReference type="EMBL" id="SVA00260.1"/>
    </source>
</evidence>
<dbReference type="AlphaFoldDB" id="A0A381S845"/>
<organism evidence="1">
    <name type="scientific">marine metagenome</name>
    <dbReference type="NCBI Taxonomy" id="408172"/>
    <lineage>
        <taxon>unclassified sequences</taxon>
        <taxon>metagenomes</taxon>
        <taxon>ecological metagenomes</taxon>
    </lineage>
</organism>
<dbReference type="PANTHER" id="PTHR37481">
    <property type="entry name" value="LIPOPOLYSACCHARIDE EXPORT SYSTEM PROTEIN LPTC"/>
    <property type="match status" value="1"/>
</dbReference>
<name>A0A381S845_9ZZZZ</name>
<dbReference type="PANTHER" id="PTHR37481:SF1">
    <property type="entry name" value="LIPOPOLYSACCHARIDE EXPORT SYSTEM PROTEIN LPTC"/>
    <property type="match status" value="1"/>
</dbReference>
<dbReference type="EMBL" id="UINC01002783">
    <property type="protein sequence ID" value="SVA00260.1"/>
    <property type="molecule type" value="Genomic_DNA"/>
</dbReference>
<dbReference type="InterPro" id="IPR010664">
    <property type="entry name" value="LipoPS_assembly_LptC-rel"/>
</dbReference>
<dbReference type="GO" id="GO:0017089">
    <property type="term" value="F:glycolipid transfer activity"/>
    <property type="evidence" value="ECO:0007669"/>
    <property type="project" value="TreeGrafter"/>
</dbReference>
<accession>A0A381S845</accession>
<dbReference type="Gene3D" id="2.60.450.10">
    <property type="entry name" value="Lipopolysaccharide (LPS) transport protein A like domain"/>
    <property type="match status" value="1"/>
</dbReference>
<proteinExistence type="predicted"/>
<dbReference type="Pfam" id="PF06835">
    <property type="entry name" value="LptC"/>
    <property type="match status" value="2"/>
</dbReference>
<protein>
    <submittedName>
        <fullName evidence="1">Uncharacterized protein</fullName>
    </submittedName>
</protein>
<dbReference type="GO" id="GO:0005886">
    <property type="term" value="C:plasma membrane"/>
    <property type="evidence" value="ECO:0007669"/>
    <property type="project" value="TreeGrafter"/>
</dbReference>
<gene>
    <name evidence="1" type="ORF">METZ01_LOCUS53114</name>
</gene>
<reference evidence="1" key="1">
    <citation type="submission" date="2018-05" db="EMBL/GenBank/DDBJ databases">
        <authorList>
            <person name="Lanie J.A."/>
            <person name="Ng W.-L."/>
            <person name="Kazmierczak K.M."/>
            <person name="Andrzejewski T.M."/>
            <person name="Davidsen T.M."/>
            <person name="Wayne K.J."/>
            <person name="Tettelin H."/>
            <person name="Glass J.I."/>
            <person name="Rusch D."/>
            <person name="Podicherti R."/>
            <person name="Tsui H.-C.T."/>
            <person name="Winkler M.E."/>
        </authorList>
    </citation>
    <scope>NUCLEOTIDE SEQUENCE</scope>
</reference>